<dbReference type="AlphaFoldDB" id="A0A1X0NE92"/>
<feature type="compositionally biased region" description="Low complexity" evidence="1">
    <location>
        <begin position="146"/>
        <end position="155"/>
    </location>
</feature>
<feature type="region of interest" description="Disordered" evidence="1">
    <location>
        <begin position="16"/>
        <end position="155"/>
    </location>
</feature>
<name>A0A1X0NE92_9TRYP</name>
<feature type="compositionally biased region" description="Polar residues" evidence="1">
    <location>
        <begin position="22"/>
        <end position="46"/>
    </location>
</feature>
<accession>A0A1X0NE92</accession>
<dbReference type="GeneID" id="39991371"/>
<evidence type="ECO:0000256" key="1">
    <source>
        <dbReference type="SAM" id="MobiDB-lite"/>
    </source>
</evidence>
<feature type="non-terminal residue" evidence="2">
    <location>
        <position position="155"/>
    </location>
</feature>
<reference evidence="2 3" key="1">
    <citation type="submission" date="2017-03" db="EMBL/GenBank/DDBJ databases">
        <title>An alternative strategy for trypanosome survival in the mammalian bloodstream revealed through genome and transcriptome analysis of the ubiquitous bovine parasite Trypanosoma (Megatrypanum) theileri.</title>
        <authorList>
            <person name="Kelly S."/>
            <person name="Ivens A."/>
            <person name="Mott A."/>
            <person name="O'Neill E."/>
            <person name="Emms D."/>
            <person name="Macleod O."/>
            <person name="Voorheis P."/>
            <person name="Matthews J."/>
            <person name="Matthews K."/>
            <person name="Carrington M."/>
        </authorList>
    </citation>
    <scope>NUCLEOTIDE SEQUENCE [LARGE SCALE GENOMIC DNA]</scope>
    <source>
        <strain evidence="2">Edinburgh</strain>
    </source>
</reference>
<gene>
    <name evidence="2" type="ORF">TM35_000991050</name>
</gene>
<dbReference type="EMBL" id="NBCO01000099">
    <property type="protein sequence ID" value="ORC82096.1"/>
    <property type="molecule type" value="Genomic_DNA"/>
</dbReference>
<sequence>MSSSYQFFPGLLDEQEILPNGFSGNRQPTSGRQNFVRNNSTYSNISKVEYYPVNIDKMDTGPSNQEEQEQPSEGKRQRRLRRRQQQQEQQEEEEKEENSSSSPLTSSYDSKFPPFRQQNVSGKDRRNVGTGRSQMQDERGFSHLTNNNNNNNNNN</sequence>
<keyword evidence="3" id="KW-1185">Reference proteome</keyword>
<evidence type="ECO:0000313" key="2">
    <source>
        <dbReference type="EMBL" id="ORC82096.1"/>
    </source>
</evidence>
<evidence type="ECO:0000313" key="3">
    <source>
        <dbReference type="Proteomes" id="UP000192257"/>
    </source>
</evidence>
<feature type="compositionally biased region" description="Low complexity" evidence="1">
    <location>
        <begin position="99"/>
        <end position="110"/>
    </location>
</feature>
<dbReference type="Proteomes" id="UP000192257">
    <property type="component" value="Unassembled WGS sequence"/>
</dbReference>
<comment type="caution">
    <text evidence="2">The sequence shown here is derived from an EMBL/GenBank/DDBJ whole genome shotgun (WGS) entry which is preliminary data.</text>
</comment>
<dbReference type="RefSeq" id="XP_028877120.1">
    <property type="nucleotide sequence ID" value="XM_029031591.1"/>
</dbReference>
<dbReference type="VEuPathDB" id="TriTrypDB:TM35_000991050"/>
<protein>
    <submittedName>
        <fullName evidence="2">Uncharacterized protein</fullName>
    </submittedName>
</protein>
<proteinExistence type="predicted"/>
<organism evidence="2 3">
    <name type="scientific">Trypanosoma theileri</name>
    <dbReference type="NCBI Taxonomy" id="67003"/>
    <lineage>
        <taxon>Eukaryota</taxon>
        <taxon>Discoba</taxon>
        <taxon>Euglenozoa</taxon>
        <taxon>Kinetoplastea</taxon>
        <taxon>Metakinetoplastina</taxon>
        <taxon>Trypanosomatida</taxon>
        <taxon>Trypanosomatidae</taxon>
        <taxon>Trypanosoma</taxon>
    </lineage>
</organism>